<sequence>MAMVFCLLDCRSYYFIFMATKKEKRKYIWSKQVFVPETVIAYLSICIKMRKKHNSLNVAAFQLAKVCNVGRCCSRDAPKQIYGVHIEYALKERFNSRI</sequence>
<evidence type="ECO:0000313" key="2">
    <source>
        <dbReference type="Proteomes" id="UP001056120"/>
    </source>
</evidence>
<dbReference type="Proteomes" id="UP001056120">
    <property type="component" value="Linkage Group LG05"/>
</dbReference>
<proteinExistence type="predicted"/>
<keyword evidence="2" id="KW-1185">Reference proteome</keyword>
<evidence type="ECO:0000313" key="1">
    <source>
        <dbReference type="EMBL" id="KAI3815812.1"/>
    </source>
</evidence>
<gene>
    <name evidence="1" type="ORF">L1987_15494</name>
</gene>
<accession>A0ACB9J639</accession>
<protein>
    <submittedName>
        <fullName evidence="1">Uncharacterized protein</fullName>
    </submittedName>
</protein>
<reference evidence="1 2" key="2">
    <citation type="journal article" date="2022" name="Mol. Ecol. Resour.">
        <title>The genomes of chicory, endive, great burdock and yacon provide insights into Asteraceae paleo-polyploidization history and plant inulin production.</title>
        <authorList>
            <person name="Fan W."/>
            <person name="Wang S."/>
            <person name="Wang H."/>
            <person name="Wang A."/>
            <person name="Jiang F."/>
            <person name="Liu H."/>
            <person name="Zhao H."/>
            <person name="Xu D."/>
            <person name="Zhang Y."/>
        </authorList>
    </citation>
    <scope>NUCLEOTIDE SEQUENCE [LARGE SCALE GENOMIC DNA]</scope>
    <source>
        <strain evidence="2">cv. Yunnan</strain>
        <tissue evidence="1">Leaves</tissue>
    </source>
</reference>
<organism evidence="1 2">
    <name type="scientific">Smallanthus sonchifolius</name>
    <dbReference type="NCBI Taxonomy" id="185202"/>
    <lineage>
        <taxon>Eukaryota</taxon>
        <taxon>Viridiplantae</taxon>
        <taxon>Streptophyta</taxon>
        <taxon>Embryophyta</taxon>
        <taxon>Tracheophyta</taxon>
        <taxon>Spermatophyta</taxon>
        <taxon>Magnoliopsida</taxon>
        <taxon>eudicotyledons</taxon>
        <taxon>Gunneridae</taxon>
        <taxon>Pentapetalae</taxon>
        <taxon>asterids</taxon>
        <taxon>campanulids</taxon>
        <taxon>Asterales</taxon>
        <taxon>Asteraceae</taxon>
        <taxon>Asteroideae</taxon>
        <taxon>Heliantheae alliance</taxon>
        <taxon>Millerieae</taxon>
        <taxon>Smallanthus</taxon>
    </lineage>
</organism>
<dbReference type="EMBL" id="CM042022">
    <property type="protein sequence ID" value="KAI3815812.1"/>
    <property type="molecule type" value="Genomic_DNA"/>
</dbReference>
<reference evidence="2" key="1">
    <citation type="journal article" date="2022" name="Mol. Ecol. Resour.">
        <title>The genomes of chicory, endive, great burdock and yacon provide insights into Asteraceae palaeo-polyploidization history and plant inulin production.</title>
        <authorList>
            <person name="Fan W."/>
            <person name="Wang S."/>
            <person name="Wang H."/>
            <person name="Wang A."/>
            <person name="Jiang F."/>
            <person name="Liu H."/>
            <person name="Zhao H."/>
            <person name="Xu D."/>
            <person name="Zhang Y."/>
        </authorList>
    </citation>
    <scope>NUCLEOTIDE SEQUENCE [LARGE SCALE GENOMIC DNA]</scope>
    <source>
        <strain evidence="2">cv. Yunnan</strain>
    </source>
</reference>
<name>A0ACB9J639_9ASTR</name>
<comment type="caution">
    <text evidence="1">The sequence shown here is derived from an EMBL/GenBank/DDBJ whole genome shotgun (WGS) entry which is preliminary data.</text>
</comment>